<keyword evidence="2" id="KW-1185">Reference proteome</keyword>
<organism evidence="1 2">
    <name type="scientific">Leucobacter soli</name>
    <dbReference type="NCBI Taxonomy" id="2812850"/>
    <lineage>
        <taxon>Bacteria</taxon>
        <taxon>Bacillati</taxon>
        <taxon>Actinomycetota</taxon>
        <taxon>Actinomycetes</taxon>
        <taxon>Micrococcales</taxon>
        <taxon>Microbacteriaceae</taxon>
        <taxon>Leucobacter</taxon>
    </lineage>
</organism>
<accession>A0A916NQA0</accession>
<comment type="caution">
    <text evidence="1">The sequence shown here is derived from an EMBL/GenBank/DDBJ whole genome shotgun (WGS) entry which is preliminary data.</text>
</comment>
<dbReference type="Proteomes" id="UP000693892">
    <property type="component" value="Unassembled WGS sequence"/>
</dbReference>
<evidence type="ECO:0000313" key="2">
    <source>
        <dbReference type="Proteomes" id="UP000693892"/>
    </source>
</evidence>
<evidence type="ECO:0000313" key="1">
    <source>
        <dbReference type="EMBL" id="CAG7622266.1"/>
    </source>
</evidence>
<name>A0A916NQA0_9MICO</name>
<proteinExistence type="predicted"/>
<reference evidence="1" key="1">
    <citation type="submission" date="2021-06" db="EMBL/GenBank/DDBJ databases">
        <authorList>
            <person name="Criscuolo A."/>
        </authorList>
    </citation>
    <scope>NUCLEOTIDE SEQUENCE</scope>
    <source>
        <strain evidence="1">CIP111803</strain>
    </source>
</reference>
<sequence length="155" mass="16081">MAPFSVANALPGDERAAVFDAAGAQEFTSAFAPEQALFLDRSAVVETGDAAGGSGGSGGSTPSGALYTLQQFIFSGVVNWGGYRFTYYSQQVLPGGGLQIPGRHVNAGGYVSDRDGYIVLAGSAPLGTVFETPFGYPGKIYDRGTVGNHLDVYIR</sequence>
<dbReference type="AlphaFoldDB" id="A0A916NQA0"/>
<gene>
    <name evidence="1" type="ORF">LEUCIP111803_02499</name>
</gene>
<dbReference type="EMBL" id="CAJVAP010000044">
    <property type="protein sequence ID" value="CAG7622266.1"/>
    <property type="molecule type" value="Genomic_DNA"/>
</dbReference>
<protein>
    <submittedName>
        <fullName evidence="1">Uncharacterized protein</fullName>
    </submittedName>
</protein>